<keyword evidence="2" id="KW-1185">Reference proteome</keyword>
<dbReference type="Proteomes" id="UP000054928">
    <property type="component" value="Unassembled WGS sequence"/>
</dbReference>
<name>A0A0P1A5K3_PLAHL</name>
<protein>
    <submittedName>
        <fullName evidence="1">Uncharacterized protein</fullName>
    </submittedName>
</protein>
<evidence type="ECO:0000313" key="1">
    <source>
        <dbReference type="EMBL" id="CEG35286.1"/>
    </source>
</evidence>
<proteinExistence type="predicted"/>
<dbReference type="RefSeq" id="XP_024571655.1">
    <property type="nucleotide sequence ID" value="XM_024722493.1"/>
</dbReference>
<dbReference type="EMBL" id="CCYD01000041">
    <property type="protein sequence ID" value="CEG35286.1"/>
    <property type="molecule type" value="Genomic_DNA"/>
</dbReference>
<reference evidence="2" key="1">
    <citation type="submission" date="2014-09" db="EMBL/GenBank/DDBJ databases">
        <authorList>
            <person name="Sharma Rahul"/>
            <person name="Thines Marco"/>
        </authorList>
    </citation>
    <scope>NUCLEOTIDE SEQUENCE [LARGE SCALE GENOMIC DNA]</scope>
</reference>
<evidence type="ECO:0000313" key="2">
    <source>
        <dbReference type="Proteomes" id="UP000054928"/>
    </source>
</evidence>
<organism evidence="1 2">
    <name type="scientific">Plasmopara halstedii</name>
    <name type="common">Downy mildew of sunflower</name>
    <dbReference type="NCBI Taxonomy" id="4781"/>
    <lineage>
        <taxon>Eukaryota</taxon>
        <taxon>Sar</taxon>
        <taxon>Stramenopiles</taxon>
        <taxon>Oomycota</taxon>
        <taxon>Peronosporomycetes</taxon>
        <taxon>Peronosporales</taxon>
        <taxon>Peronosporaceae</taxon>
        <taxon>Plasmopara</taxon>
    </lineage>
</organism>
<sequence>MRAQILKYTNWIIDCDYKKNLWESFNVVDEVAYRAAVGPLYAYRASLLIT</sequence>
<accession>A0A0P1A5K3</accession>
<dbReference type="AlphaFoldDB" id="A0A0P1A5K3"/>
<dbReference type="GeneID" id="36404468"/>